<dbReference type="GO" id="GO:0019825">
    <property type="term" value="F:oxygen binding"/>
    <property type="evidence" value="ECO:0007669"/>
    <property type="project" value="InterPro"/>
</dbReference>
<evidence type="ECO:0000256" key="5">
    <source>
        <dbReference type="ARBA" id="ARBA00022617"/>
    </source>
</evidence>
<dbReference type="GO" id="GO:0019373">
    <property type="term" value="P:epoxygenase P450 pathway"/>
    <property type="evidence" value="ECO:0007669"/>
    <property type="project" value="TreeGrafter"/>
</dbReference>
<dbReference type="SUPFAM" id="SSF48264">
    <property type="entry name" value="Cytochrome P450"/>
    <property type="match status" value="1"/>
</dbReference>
<comment type="subcellular location">
    <subcellularLocation>
        <location evidence="3">Endoplasmic reticulum membrane</location>
    </subcellularLocation>
    <subcellularLocation>
        <location evidence="2">Microsome membrane</location>
    </subcellularLocation>
</comment>
<keyword evidence="6 13" id="KW-0479">Metal-binding</keyword>
<evidence type="ECO:0000256" key="9">
    <source>
        <dbReference type="ARBA" id="ARBA00023002"/>
    </source>
</evidence>
<dbReference type="PANTHER" id="PTHR24300">
    <property type="entry name" value="CYTOCHROME P450 508A4-RELATED"/>
    <property type="match status" value="1"/>
</dbReference>
<dbReference type="InterPro" id="IPR001128">
    <property type="entry name" value="Cyt_P450"/>
</dbReference>
<dbReference type="GO" id="GO:0005789">
    <property type="term" value="C:endoplasmic reticulum membrane"/>
    <property type="evidence" value="ECO:0007669"/>
    <property type="project" value="UniProtKB-SubCell"/>
</dbReference>
<reference evidence="15" key="2">
    <citation type="journal article" date="2017" name="Theriogenology">
        <title>Identification and expression of cytochrome P450 genes in the Chinese giant salamander Andrias davidianus.</title>
        <authorList>
            <person name="Hu Q."/>
            <person name="Xiao H."/>
            <person name="Tian H."/>
            <person name="Meng Y."/>
        </authorList>
    </citation>
    <scope>NUCLEOTIDE SEQUENCE</scope>
</reference>
<evidence type="ECO:0000256" key="11">
    <source>
        <dbReference type="ARBA" id="ARBA00023033"/>
    </source>
</evidence>
<evidence type="ECO:0000313" key="15">
    <source>
        <dbReference type="EMBL" id="ARO89862.1"/>
    </source>
</evidence>
<dbReference type="CDD" id="cd20669">
    <property type="entry name" value="Cyp2F"/>
    <property type="match status" value="1"/>
</dbReference>
<dbReference type="InterPro" id="IPR002401">
    <property type="entry name" value="Cyt_P450_E_grp-I"/>
</dbReference>
<evidence type="ECO:0000256" key="2">
    <source>
        <dbReference type="ARBA" id="ARBA00004524"/>
    </source>
</evidence>
<dbReference type="GO" id="GO:0008392">
    <property type="term" value="F:arachidonate epoxygenase activity"/>
    <property type="evidence" value="ECO:0007669"/>
    <property type="project" value="TreeGrafter"/>
</dbReference>
<evidence type="ECO:0000256" key="8">
    <source>
        <dbReference type="ARBA" id="ARBA00022848"/>
    </source>
</evidence>
<dbReference type="InterPro" id="IPR020469">
    <property type="entry name" value="Cyt_P450_CYP2_fam"/>
</dbReference>
<feature type="binding site" description="axial binding residue" evidence="13">
    <location>
        <position position="438"/>
    </location>
    <ligand>
        <name>heme</name>
        <dbReference type="ChEBI" id="CHEBI:30413"/>
    </ligand>
    <ligandPart>
        <name>Fe</name>
        <dbReference type="ChEBI" id="CHEBI:18248"/>
    </ligandPart>
</feature>
<name>A0A1Y9TKL5_ANDDA</name>
<organism evidence="15">
    <name type="scientific">Andrias davidianus</name>
    <name type="common">Chinese giant salamander</name>
    <name type="synonym">Sieboldia davidiana</name>
    <dbReference type="NCBI Taxonomy" id="141262"/>
    <lineage>
        <taxon>Eukaryota</taxon>
        <taxon>Metazoa</taxon>
        <taxon>Chordata</taxon>
        <taxon>Craniata</taxon>
        <taxon>Vertebrata</taxon>
        <taxon>Euteleostomi</taxon>
        <taxon>Amphibia</taxon>
        <taxon>Batrachia</taxon>
        <taxon>Caudata</taxon>
        <taxon>Cryptobranchoidea</taxon>
        <taxon>Cryptobranchidae</taxon>
        <taxon>Andrias</taxon>
    </lineage>
</organism>
<protein>
    <submittedName>
        <fullName evidence="15">Cytochrome P450 Cyp2f2</fullName>
    </submittedName>
</protein>
<dbReference type="Pfam" id="PF00067">
    <property type="entry name" value="p450"/>
    <property type="match status" value="1"/>
</dbReference>
<evidence type="ECO:0000256" key="7">
    <source>
        <dbReference type="ARBA" id="ARBA00022824"/>
    </source>
</evidence>
<dbReference type="FunFam" id="1.10.630.10:FF:000001">
    <property type="entry name" value="Cytochrome P450, family 2"/>
    <property type="match status" value="1"/>
</dbReference>
<keyword evidence="10 13" id="KW-0408">Iron</keyword>
<evidence type="ECO:0000256" key="3">
    <source>
        <dbReference type="ARBA" id="ARBA00004586"/>
    </source>
</evidence>
<evidence type="ECO:0000256" key="10">
    <source>
        <dbReference type="ARBA" id="ARBA00023004"/>
    </source>
</evidence>
<evidence type="ECO:0000256" key="6">
    <source>
        <dbReference type="ARBA" id="ARBA00022723"/>
    </source>
</evidence>
<reference evidence="15" key="1">
    <citation type="submission" date="2016-06" db="EMBL/GenBank/DDBJ databases">
        <authorList>
            <person name="Kjaerup R.B."/>
            <person name="Dalgaard T.S."/>
            <person name="Juul-Madsen H.R."/>
        </authorList>
    </citation>
    <scope>NUCLEOTIDE SEQUENCE</scope>
</reference>
<dbReference type="GO" id="GO:0020037">
    <property type="term" value="F:heme binding"/>
    <property type="evidence" value="ECO:0007669"/>
    <property type="project" value="InterPro"/>
</dbReference>
<comment type="cofactor">
    <cofactor evidence="1 13">
        <name>heme</name>
        <dbReference type="ChEBI" id="CHEBI:30413"/>
    </cofactor>
</comment>
<dbReference type="AlphaFoldDB" id="A0A1Y9TKL5"/>
<keyword evidence="7" id="KW-0256">Endoplasmic reticulum</keyword>
<keyword evidence="8" id="KW-0492">Microsome</keyword>
<evidence type="ECO:0000256" key="4">
    <source>
        <dbReference type="ARBA" id="ARBA00010617"/>
    </source>
</evidence>
<keyword evidence="11 14" id="KW-0503">Monooxygenase</keyword>
<dbReference type="PROSITE" id="PS00086">
    <property type="entry name" value="CYTOCHROME_P450"/>
    <property type="match status" value="1"/>
</dbReference>
<dbReference type="InterPro" id="IPR036396">
    <property type="entry name" value="Cyt_P450_sf"/>
</dbReference>
<evidence type="ECO:0000256" key="12">
    <source>
        <dbReference type="ARBA" id="ARBA00023136"/>
    </source>
</evidence>
<evidence type="ECO:0000256" key="13">
    <source>
        <dbReference type="PIRSR" id="PIRSR602401-1"/>
    </source>
</evidence>
<comment type="similarity">
    <text evidence="4 14">Belongs to the cytochrome P450 family.</text>
</comment>
<keyword evidence="12" id="KW-0472">Membrane</keyword>
<dbReference type="InterPro" id="IPR017972">
    <property type="entry name" value="Cyt_P450_CS"/>
</dbReference>
<dbReference type="GO" id="GO:0005506">
    <property type="term" value="F:iron ion binding"/>
    <property type="evidence" value="ECO:0007669"/>
    <property type="project" value="InterPro"/>
</dbReference>
<dbReference type="InterPro" id="IPR050182">
    <property type="entry name" value="Cytochrome_P450_fam2"/>
</dbReference>
<proteinExistence type="evidence at transcript level"/>
<dbReference type="GO" id="GO:0016712">
    <property type="term" value="F:oxidoreductase activity, acting on paired donors, with incorporation or reduction of molecular oxygen, reduced flavin or flavoprotein as one donor, and incorporation of one atom of oxygen"/>
    <property type="evidence" value="ECO:0007669"/>
    <property type="project" value="TreeGrafter"/>
</dbReference>
<keyword evidence="9 14" id="KW-0560">Oxidoreductase</keyword>
<dbReference type="PRINTS" id="PR01957">
    <property type="entry name" value="EP450ICYP2F"/>
</dbReference>
<evidence type="ECO:0000256" key="1">
    <source>
        <dbReference type="ARBA" id="ARBA00001971"/>
    </source>
</evidence>
<dbReference type="PRINTS" id="PR00385">
    <property type="entry name" value="P450"/>
</dbReference>
<evidence type="ECO:0000256" key="14">
    <source>
        <dbReference type="RuleBase" id="RU000461"/>
    </source>
</evidence>
<dbReference type="GO" id="GO:0006805">
    <property type="term" value="P:xenobiotic metabolic process"/>
    <property type="evidence" value="ECO:0007669"/>
    <property type="project" value="TreeGrafter"/>
</dbReference>
<dbReference type="EMBL" id="KX364726">
    <property type="protein sequence ID" value="ARO89862.1"/>
    <property type="molecule type" value="mRNA"/>
</dbReference>
<dbReference type="Gene3D" id="1.10.630.10">
    <property type="entry name" value="Cytochrome P450"/>
    <property type="match status" value="1"/>
</dbReference>
<dbReference type="PANTHER" id="PTHR24300:SF84">
    <property type="entry name" value="CYTOCHROME P450, FAMILY 2, SUBFAMILY T, POLYPEPTIDE 4"/>
    <property type="match status" value="1"/>
</dbReference>
<sequence length="493" mass="56226">MDFASATILLLVFAVTCLALMYGKMLREKRQLPPGPMPLPLIGNLHQLKLADIVRSLMTLHQQYGSVYTIYLGSQPCLVICGYDAMKEALIDQAEEFGGRGDYPVFLNYTKGHGIAFNNGERWKELRRFALLTLRNFGMGKRSVEERIQEEAQYLVKEFRNTKMAPTDPTVFFSRTVSNIICSIVFGSRFDYEDKRLLTIVNSINDNFLIMSTTWGTLYNVYSGVMDYLPGLHQRIAVNFEKIREVILDGRKTHLETHDPNCPRDYMDCFITKMAEEKKNPSNVFYEKSLIMSIQNLLFGGTETVSTTLRYGFLILMKYPKIAEKMQEEIDCVVGHDRSPSIEDRSKMPYTDAVIHEIQRYGDVIPLSLPHVVTCNTTFRGYAIPKGTHVIPLLTSVHYDVTHFKNPQAFDPQNFMDDKGSFKKNDALMPFGAGKRICLGESLARMELFLYFTTILQNFTFKPLVRPEEIDLTPTGSGLGNVPPHYKCCIVPR</sequence>
<keyword evidence="5 13" id="KW-0349">Heme</keyword>
<accession>A0A1Y9TKL5</accession>
<dbReference type="PRINTS" id="PR00463">
    <property type="entry name" value="EP450I"/>
</dbReference>